<proteinExistence type="predicted"/>
<dbReference type="EMBL" id="LAVV01007181">
    <property type="protein sequence ID" value="KNZ56817.1"/>
    <property type="molecule type" value="Genomic_DNA"/>
</dbReference>
<gene>
    <name evidence="1" type="ORF">VP01_230g5</name>
</gene>
<evidence type="ECO:0000313" key="1">
    <source>
        <dbReference type="EMBL" id="KNZ56817.1"/>
    </source>
</evidence>
<reference evidence="1 2" key="1">
    <citation type="submission" date="2015-08" db="EMBL/GenBank/DDBJ databases">
        <title>Next Generation Sequencing and Analysis of the Genome of Puccinia sorghi L Schw, the Causal Agent of Maize Common Rust.</title>
        <authorList>
            <person name="Rochi L."/>
            <person name="Burguener G."/>
            <person name="Darino M."/>
            <person name="Turjanski A."/>
            <person name="Kreff E."/>
            <person name="Dieguez M.J."/>
            <person name="Sacco F."/>
        </authorList>
    </citation>
    <scope>NUCLEOTIDE SEQUENCE [LARGE SCALE GENOMIC DNA]</scope>
    <source>
        <strain evidence="1 2">RO10H11247</strain>
    </source>
</reference>
<keyword evidence="2" id="KW-1185">Reference proteome</keyword>
<organism evidence="1 2">
    <name type="scientific">Puccinia sorghi</name>
    <dbReference type="NCBI Taxonomy" id="27349"/>
    <lineage>
        <taxon>Eukaryota</taxon>
        <taxon>Fungi</taxon>
        <taxon>Dikarya</taxon>
        <taxon>Basidiomycota</taxon>
        <taxon>Pucciniomycotina</taxon>
        <taxon>Pucciniomycetes</taxon>
        <taxon>Pucciniales</taxon>
        <taxon>Pucciniaceae</taxon>
        <taxon>Puccinia</taxon>
    </lineage>
</organism>
<accession>A0A0L6V8F5</accession>
<sequence length="408" mass="46365">MKERRWIFIILNSGSIWIKRRLGCCSGREGQDVDYLGRRGLTRYHFLRIYCASHIGDDSHLSLSISSRNGSANSDGKSGGSSYTDEISKTAALAFFQASDARCCWEVIPTDCRYRHPSIPVDSLVARLSDGVFQICMSIPFTPQTWWRGSLVSSDLVDLPTAGFLALVGKFHYFSGPLRCPRKRIGQAEIIVNAQSFPDDAALAREKGILNWRDWWYASALLILPQERSAPASGLYDLPANFRAQVLTATFSRLMRHLSSRLRKVCLILCILIITYCVRRLINTLIDDKNRGCCFLLPLCWCVLRLSHNPSSLYLPQSSPALALTSRSVGRSEFALRLVEFVNFKLYLSFLYSSRSPLLSLPSIDLLVNTFRKRRVTACFSQAHIFKQTFIPRFLSVRTFSFLFFHLR</sequence>
<dbReference type="Proteomes" id="UP000037035">
    <property type="component" value="Unassembled WGS sequence"/>
</dbReference>
<evidence type="ECO:0000313" key="2">
    <source>
        <dbReference type="Proteomes" id="UP000037035"/>
    </source>
</evidence>
<dbReference type="AlphaFoldDB" id="A0A0L6V8F5"/>
<protein>
    <submittedName>
        <fullName evidence="1">Uncharacterized protein</fullName>
    </submittedName>
</protein>
<name>A0A0L6V8F5_9BASI</name>
<comment type="caution">
    <text evidence="1">The sequence shown here is derived from an EMBL/GenBank/DDBJ whole genome shotgun (WGS) entry which is preliminary data.</text>
</comment>
<dbReference type="VEuPathDB" id="FungiDB:VP01_230g5"/>